<feature type="chain" id="PRO_5035175462" evidence="2">
    <location>
        <begin position="32"/>
        <end position="272"/>
    </location>
</feature>
<evidence type="ECO:0000313" key="3">
    <source>
        <dbReference type="EMBL" id="GGA08363.1"/>
    </source>
</evidence>
<proteinExistence type="predicted"/>
<dbReference type="AlphaFoldDB" id="A0A8J2TWH5"/>
<accession>A0A8J2TWH5</accession>
<dbReference type="RefSeq" id="WP_188549735.1">
    <property type="nucleotide sequence ID" value="NZ_BMFY01000003.1"/>
</dbReference>
<dbReference type="PANTHER" id="PTHR38589">
    <property type="entry name" value="BLR0621 PROTEIN"/>
    <property type="match status" value="1"/>
</dbReference>
<name>A0A8J2TWH5_9MICO</name>
<dbReference type="Proteomes" id="UP000616114">
    <property type="component" value="Unassembled WGS sequence"/>
</dbReference>
<reference evidence="3" key="1">
    <citation type="journal article" date="2014" name="Int. J. Syst. Evol. Microbiol.">
        <title>Complete genome sequence of Corynebacterium casei LMG S-19264T (=DSM 44701T), isolated from a smear-ripened cheese.</title>
        <authorList>
            <consortium name="US DOE Joint Genome Institute (JGI-PGF)"/>
            <person name="Walter F."/>
            <person name="Albersmeier A."/>
            <person name="Kalinowski J."/>
            <person name="Ruckert C."/>
        </authorList>
    </citation>
    <scope>NUCLEOTIDE SEQUENCE</scope>
    <source>
        <strain evidence="3">CGMCC 1.12785</strain>
    </source>
</reference>
<sequence>MTGFTRNSGGTLAALLLATLAGLAGCGTAEAEATPLTPAPVPTTAPQGSAGQDGTGAPAQAGASLSAPAQLGADGQVLSTIPGLGPETLGQIGEETRQVLVSSSAEQHSDNASTTYYERHEDGWVQRAHWRGHNGSAGWLEDRREGDRTTPVGVFALTDAGGYLEDPGAKLPYTQESGYREAATTVYGDDMENVFNYVIAINYNRVEGTPPTDSERPEGWERGGGIWLHVDHGKGTRGCVTIPQEGMEFLLRELDPEQHPLMVMGSFDDLAR</sequence>
<reference evidence="3" key="2">
    <citation type="submission" date="2020-09" db="EMBL/GenBank/DDBJ databases">
        <authorList>
            <person name="Sun Q."/>
            <person name="Zhou Y."/>
        </authorList>
    </citation>
    <scope>NUCLEOTIDE SEQUENCE</scope>
    <source>
        <strain evidence="3">CGMCC 1.12785</strain>
    </source>
</reference>
<evidence type="ECO:0000256" key="1">
    <source>
        <dbReference type="SAM" id="MobiDB-lite"/>
    </source>
</evidence>
<evidence type="ECO:0000313" key="4">
    <source>
        <dbReference type="Proteomes" id="UP000616114"/>
    </source>
</evidence>
<keyword evidence="2" id="KW-0732">Signal</keyword>
<dbReference type="GO" id="GO:0016740">
    <property type="term" value="F:transferase activity"/>
    <property type="evidence" value="ECO:0007669"/>
    <property type="project" value="InterPro"/>
</dbReference>
<evidence type="ECO:0000256" key="2">
    <source>
        <dbReference type="SAM" id="SignalP"/>
    </source>
</evidence>
<keyword evidence="3" id="KW-0449">Lipoprotein</keyword>
<feature type="region of interest" description="Disordered" evidence="1">
    <location>
        <begin position="34"/>
        <end position="63"/>
    </location>
</feature>
<protein>
    <submittedName>
        <fullName evidence="3">Lipoprotein</fullName>
    </submittedName>
</protein>
<dbReference type="PROSITE" id="PS51257">
    <property type="entry name" value="PROKAR_LIPOPROTEIN"/>
    <property type="match status" value="1"/>
</dbReference>
<comment type="caution">
    <text evidence="3">The sequence shown here is derived from an EMBL/GenBank/DDBJ whole genome shotgun (WGS) entry which is preliminary data.</text>
</comment>
<gene>
    <name evidence="3" type="ORF">GCM10011333_09050</name>
</gene>
<organism evidence="3 4">
    <name type="scientific">Sediminivirga luteola</name>
    <dbReference type="NCBI Taxonomy" id="1774748"/>
    <lineage>
        <taxon>Bacteria</taxon>
        <taxon>Bacillati</taxon>
        <taxon>Actinomycetota</taxon>
        <taxon>Actinomycetes</taxon>
        <taxon>Micrococcales</taxon>
        <taxon>Brevibacteriaceae</taxon>
        <taxon>Sediminivirga</taxon>
    </lineage>
</organism>
<feature type="signal peptide" evidence="2">
    <location>
        <begin position="1"/>
        <end position="31"/>
    </location>
</feature>
<keyword evidence="4" id="KW-1185">Reference proteome</keyword>
<dbReference type="PANTHER" id="PTHR38589:SF1">
    <property type="entry name" value="BLR0621 PROTEIN"/>
    <property type="match status" value="1"/>
</dbReference>
<dbReference type="EMBL" id="BMFY01000003">
    <property type="protein sequence ID" value="GGA08363.1"/>
    <property type="molecule type" value="Genomic_DNA"/>
</dbReference>